<comment type="caution">
    <text evidence="1">The sequence shown here is derived from an EMBL/GenBank/DDBJ whole genome shotgun (WGS) entry which is preliminary data.</text>
</comment>
<dbReference type="Proteomes" id="UP000286045">
    <property type="component" value="Unassembled WGS sequence"/>
</dbReference>
<name>A0A439DD07_9PEZI</name>
<gene>
    <name evidence="1" type="ORF">EKO27_g2777</name>
</gene>
<evidence type="ECO:0000313" key="2">
    <source>
        <dbReference type="Proteomes" id="UP000286045"/>
    </source>
</evidence>
<proteinExistence type="predicted"/>
<protein>
    <submittedName>
        <fullName evidence="1">Uncharacterized protein</fullName>
    </submittedName>
</protein>
<keyword evidence="2" id="KW-1185">Reference proteome</keyword>
<dbReference type="EMBL" id="RYZI01000054">
    <property type="protein sequence ID" value="RWA12299.1"/>
    <property type="molecule type" value="Genomic_DNA"/>
</dbReference>
<sequence length="179" mass="21433">MPRKSIPRDRLPALQKSYDQLCEWLNYDPNTRHSARRLLDSSYVKPFFREYRRDFLEAAHDHPAVQYADLYRWCISTNAFMQPKYASSEAQSNKRDWTPLDHAARFLVRVLRFSWENDGEWSNGKFDPDNDEDGEGEMEFYQVWAILRYLQAEWEAANVEDWEVERVAGMFTEMMTSRL</sequence>
<organism evidence="1 2">
    <name type="scientific">Xylaria grammica</name>
    <dbReference type="NCBI Taxonomy" id="363999"/>
    <lineage>
        <taxon>Eukaryota</taxon>
        <taxon>Fungi</taxon>
        <taxon>Dikarya</taxon>
        <taxon>Ascomycota</taxon>
        <taxon>Pezizomycotina</taxon>
        <taxon>Sordariomycetes</taxon>
        <taxon>Xylariomycetidae</taxon>
        <taxon>Xylariales</taxon>
        <taxon>Xylariaceae</taxon>
        <taxon>Xylaria</taxon>
    </lineage>
</organism>
<evidence type="ECO:0000313" key="1">
    <source>
        <dbReference type="EMBL" id="RWA12299.1"/>
    </source>
</evidence>
<reference evidence="1 2" key="1">
    <citation type="submission" date="2018-12" db="EMBL/GenBank/DDBJ databases">
        <title>Draft genome sequence of Xylaria grammica IHI A82.</title>
        <authorList>
            <person name="Buettner E."/>
            <person name="Kellner H."/>
        </authorList>
    </citation>
    <scope>NUCLEOTIDE SEQUENCE [LARGE SCALE GENOMIC DNA]</scope>
    <source>
        <strain evidence="1 2">IHI A82</strain>
    </source>
</reference>
<dbReference type="AlphaFoldDB" id="A0A439DD07"/>
<accession>A0A439DD07</accession>